<accession>A0A195BVK6</accession>
<keyword evidence="2" id="KW-1185">Reference proteome</keyword>
<name>A0A195BVK6_9HYME</name>
<proteinExistence type="predicted"/>
<dbReference type="AlphaFoldDB" id="A0A195BVK6"/>
<sequence>MLHLVQLFIRISYMRANISRYEIRDYIHYIVEYIFKKIYDYDKKTNAFFEIMNQMYSLDNIN</sequence>
<organism evidence="1 2">
    <name type="scientific">Atta colombica</name>
    <dbReference type="NCBI Taxonomy" id="520822"/>
    <lineage>
        <taxon>Eukaryota</taxon>
        <taxon>Metazoa</taxon>
        <taxon>Ecdysozoa</taxon>
        <taxon>Arthropoda</taxon>
        <taxon>Hexapoda</taxon>
        <taxon>Insecta</taxon>
        <taxon>Pterygota</taxon>
        <taxon>Neoptera</taxon>
        <taxon>Endopterygota</taxon>
        <taxon>Hymenoptera</taxon>
        <taxon>Apocrita</taxon>
        <taxon>Aculeata</taxon>
        <taxon>Formicoidea</taxon>
        <taxon>Formicidae</taxon>
        <taxon>Myrmicinae</taxon>
        <taxon>Atta</taxon>
    </lineage>
</organism>
<evidence type="ECO:0000313" key="2">
    <source>
        <dbReference type="Proteomes" id="UP000078540"/>
    </source>
</evidence>
<dbReference type="Proteomes" id="UP000078540">
    <property type="component" value="Unassembled WGS sequence"/>
</dbReference>
<protein>
    <submittedName>
        <fullName evidence="1">Uncharacterized protein</fullName>
    </submittedName>
</protein>
<reference evidence="1 2" key="1">
    <citation type="submission" date="2015-09" db="EMBL/GenBank/DDBJ databases">
        <title>Atta colombica WGS genome.</title>
        <authorList>
            <person name="Nygaard S."/>
            <person name="Hu H."/>
            <person name="Boomsma J."/>
            <person name="Zhang G."/>
        </authorList>
    </citation>
    <scope>NUCLEOTIDE SEQUENCE [LARGE SCALE GENOMIC DNA]</scope>
    <source>
        <strain evidence="1">Treedump-2</strain>
        <tissue evidence="1">Whole body</tissue>
    </source>
</reference>
<dbReference type="EMBL" id="KQ976406">
    <property type="protein sequence ID" value="KYM91685.1"/>
    <property type="molecule type" value="Genomic_DNA"/>
</dbReference>
<gene>
    <name evidence="1" type="ORF">ALC53_01443</name>
</gene>
<evidence type="ECO:0000313" key="1">
    <source>
        <dbReference type="EMBL" id="KYM91685.1"/>
    </source>
</evidence>